<dbReference type="RefSeq" id="WP_012583056.1">
    <property type="nucleotide sequence ID" value="NC_011661.1"/>
</dbReference>
<keyword evidence="3" id="KW-1185">Reference proteome</keyword>
<evidence type="ECO:0000256" key="1">
    <source>
        <dbReference type="SAM" id="Phobius"/>
    </source>
</evidence>
<protein>
    <submittedName>
        <fullName evidence="2">Uncharacterized protein</fullName>
    </submittedName>
</protein>
<keyword evidence="1" id="KW-1133">Transmembrane helix</keyword>
<accession>B8DZN8</accession>
<gene>
    <name evidence="2" type="ordered locus">Dtur_0686</name>
</gene>
<evidence type="ECO:0000313" key="2">
    <source>
        <dbReference type="EMBL" id="ACK41971.1"/>
    </source>
</evidence>
<dbReference type="EMBL" id="CP001251">
    <property type="protein sequence ID" value="ACK41971.1"/>
    <property type="molecule type" value="Genomic_DNA"/>
</dbReference>
<dbReference type="KEGG" id="dtu:Dtur_0686"/>
<sequence length="138" mass="15788">MVFDIICTVTILGLALKGIKELFFNRLALIVSLIIAFSLSSVLMPIYGEYIRLPINLSSNISSFILTFILAYLLLTLPGFFLKVAVGGIILIIIYGVILNFIPLEYQKMIVQNSYIYSFIKPIVWYILILFRFLRIIK</sequence>
<feature type="transmembrane region" description="Helical" evidence="1">
    <location>
        <begin position="27"/>
        <end position="47"/>
    </location>
</feature>
<dbReference type="HOGENOM" id="CLU_1851979_0_0_0"/>
<dbReference type="Proteomes" id="UP000007719">
    <property type="component" value="Chromosome"/>
</dbReference>
<reference evidence="3" key="1">
    <citation type="journal article" date="2016" name="Front. Microbiol.">
        <title>The complete genome sequence of hyperthermophile Dictyoglomus turgidum DSM 6724 reveals a specialized carbohydrate fermentor.</title>
        <authorList>
            <person name="Brumm P.J."/>
            <person name="Gowda K."/>
            <person name="Robb F.T."/>
            <person name="Mead D.A."/>
        </authorList>
    </citation>
    <scope>NUCLEOTIDE SEQUENCE [LARGE SCALE GENOMIC DNA]</scope>
    <source>
        <strain evidence="3">DSM 6724 / Z-1310</strain>
    </source>
</reference>
<feature type="transmembrane region" description="Helical" evidence="1">
    <location>
        <begin position="80"/>
        <end position="102"/>
    </location>
</feature>
<evidence type="ECO:0000313" key="3">
    <source>
        <dbReference type="Proteomes" id="UP000007719"/>
    </source>
</evidence>
<dbReference type="OrthoDB" id="9814846at2"/>
<feature type="transmembrane region" description="Helical" evidence="1">
    <location>
        <begin position="114"/>
        <end position="134"/>
    </location>
</feature>
<name>B8DZN8_DICTD</name>
<proteinExistence type="predicted"/>
<dbReference type="AlphaFoldDB" id="B8DZN8"/>
<dbReference type="InParanoid" id="B8DZN8"/>
<dbReference type="EnsemblBacteria" id="ACK41971">
    <property type="protein sequence ID" value="ACK41971"/>
    <property type="gene ID" value="Dtur_0686"/>
</dbReference>
<organism evidence="2 3">
    <name type="scientific">Dictyoglomus turgidum (strain DSM 6724 / Z-1310)</name>
    <dbReference type="NCBI Taxonomy" id="515635"/>
    <lineage>
        <taxon>Bacteria</taxon>
        <taxon>Pseudomonadati</taxon>
        <taxon>Dictyoglomota</taxon>
        <taxon>Dictyoglomia</taxon>
        <taxon>Dictyoglomales</taxon>
        <taxon>Dictyoglomaceae</taxon>
        <taxon>Dictyoglomus</taxon>
    </lineage>
</organism>
<keyword evidence="1" id="KW-0812">Transmembrane</keyword>
<keyword evidence="1" id="KW-0472">Membrane</keyword>
<feature type="transmembrane region" description="Helical" evidence="1">
    <location>
        <begin position="53"/>
        <end position="75"/>
    </location>
</feature>
<dbReference type="STRING" id="515635.Dtur_0686"/>